<organism evidence="1 2">
    <name type="scientific">Stylosanthes scabra</name>
    <dbReference type="NCBI Taxonomy" id="79078"/>
    <lineage>
        <taxon>Eukaryota</taxon>
        <taxon>Viridiplantae</taxon>
        <taxon>Streptophyta</taxon>
        <taxon>Embryophyta</taxon>
        <taxon>Tracheophyta</taxon>
        <taxon>Spermatophyta</taxon>
        <taxon>Magnoliopsida</taxon>
        <taxon>eudicotyledons</taxon>
        <taxon>Gunneridae</taxon>
        <taxon>Pentapetalae</taxon>
        <taxon>rosids</taxon>
        <taxon>fabids</taxon>
        <taxon>Fabales</taxon>
        <taxon>Fabaceae</taxon>
        <taxon>Papilionoideae</taxon>
        <taxon>50 kb inversion clade</taxon>
        <taxon>dalbergioids sensu lato</taxon>
        <taxon>Dalbergieae</taxon>
        <taxon>Pterocarpus clade</taxon>
        <taxon>Stylosanthes</taxon>
    </lineage>
</organism>
<name>A0ABU6U8N4_9FABA</name>
<protein>
    <submittedName>
        <fullName evidence="1">Uncharacterized protein</fullName>
    </submittedName>
</protein>
<accession>A0ABU6U8N4</accession>
<gene>
    <name evidence="1" type="ORF">PIB30_015174</name>
</gene>
<evidence type="ECO:0000313" key="2">
    <source>
        <dbReference type="Proteomes" id="UP001341840"/>
    </source>
</evidence>
<evidence type="ECO:0000313" key="1">
    <source>
        <dbReference type="EMBL" id="MED6156521.1"/>
    </source>
</evidence>
<dbReference type="EMBL" id="JASCZI010120870">
    <property type="protein sequence ID" value="MED6156521.1"/>
    <property type="molecule type" value="Genomic_DNA"/>
</dbReference>
<comment type="caution">
    <text evidence="1">The sequence shown here is derived from an EMBL/GenBank/DDBJ whole genome shotgun (WGS) entry which is preliminary data.</text>
</comment>
<keyword evidence="2" id="KW-1185">Reference proteome</keyword>
<feature type="non-terminal residue" evidence="1">
    <location>
        <position position="1"/>
    </location>
</feature>
<proteinExistence type="predicted"/>
<reference evidence="1 2" key="1">
    <citation type="journal article" date="2023" name="Plants (Basel)">
        <title>Bridging the Gap: Combining Genomics and Transcriptomics Approaches to Understand Stylosanthes scabra, an Orphan Legume from the Brazilian Caatinga.</title>
        <authorList>
            <person name="Ferreira-Neto J.R.C."/>
            <person name="da Silva M.D."/>
            <person name="Binneck E."/>
            <person name="de Melo N.F."/>
            <person name="da Silva R.H."/>
            <person name="de Melo A.L.T.M."/>
            <person name="Pandolfi V."/>
            <person name="Bustamante F.O."/>
            <person name="Brasileiro-Vidal A.C."/>
            <person name="Benko-Iseppon A.M."/>
        </authorList>
    </citation>
    <scope>NUCLEOTIDE SEQUENCE [LARGE SCALE GENOMIC DNA]</scope>
    <source>
        <tissue evidence="1">Leaves</tissue>
    </source>
</reference>
<dbReference type="Proteomes" id="UP001341840">
    <property type="component" value="Unassembled WGS sequence"/>
</dbReference>
<sequence>TSGKAWARAQARARARSWVWLGRGRAHPATVGARQPVARSADLNQLNKTTHLFGARYVLRHACFDHSGATDVRAPTRQRCYIPSSDNIAVCDRGRVWGFTCHEGLRNRQWIVVRLHREMEAGNTHLSSAIRRGDDHIIGCGVPLGPIDGLRARWRLC</sequence>